<evidence type="ECO:0000313" key="4">
    <source>
        <dbReference type="EMBL" id="KAF4649827.1"/>
    </source>
</evidence>
<dbReference type="InterPro" id="IPR036875">
    <property type="entry name" value="Znf_CCHC_sf"/>
</dbReference>
<name>A0A7J6KRS9_PERCH</name>
<dbReference type="Proteomes" id="UP000591131">
    <property type="component" value="Unassembled WGS sequence"/>
</dbReference>
<dbReference type="Gene3D" id="4.10.60.10">
    <property type="entry name" value="Zinc finger, CCHC-type"/>
    <property type="match status" value="1"/>
</dbReference>
<sequence>NDGNMTAIYAKRGSNPNNPRMNRQDRLPNMPAENALFTSYMNDNDPINVSVALDSNGGGRRNPKVPLCETIRKETTRPPSATSDAQLLYMKRPDGTFEAIGAIPSTVSNGTSPRSGIDRPASPPGKLIPVHRRKDVSSAVSAGVLTTTSLRSVVQANPKKAQIRLNMGYVAPTYDYVQSFWLLPPEWQRDRPAGIEQADNDKQLSAIQLAFVKNRVKMSANKLVSHVKKLKEGCYTGAQDRRSWHAVQREIIENLSRTCIEVPRVHSLYLLDCLDAEQSKLIMRRLGPANFKTADDVELLDTIWSLLDELFRSESAPETESDKLQAAKKGSSEVLPDYLQRLQGLIYSVELETGQTMVESTRTARLYGSLPRVDVQFLRKEFSKDLTFDQLVTRVGEYFKNPLDKESYDVFVRQYKMTTSSLATPDKVGGYSHADLKAVESVDKEPHEPSSGAAATGGNRKSGKKKVKSKFSNADESVKAVSTSCTRCGVVGHAAVSCRNENQDFVKGRCYSCGDKSHRANQCPKDKTKLACERCSLKGHLAEVCRLPWQLISSVKSATGSNAKNGREQPPQPVGEFSTTVGYKAGGGDTSSQPANGQTAAAVQWENCETQSIAKLDLSKGLLYACVKVFSKTSEPVILQGLLDTGASISFVDTKLAHDYVAKGVGMVEKLAKPFACKLAESSVRYVDSVWKCNIEQSIRNGTSGWTAVQFYLMPNIQHPGAIIGRDLFETFGYCVGKLRSCSGSTLCLMEADPYLASLSPEESSTRMVTACVHGTESEVECKAIDKVEYKSYEGRMAKLEWRGEVRPPRSFGPAVKRAQRLEHSLRKKGGQALVDKYTEQFEGWLKSGFIRKVDDSEVRHYLFHHPVVREGHATTPIRPVINGQSLDPFLRETECDLMHITDILTQWRQSDHWVSTDLSKAFLRIQMSVEDQPFLGIYWGGSSYVFCVLPFGLGMSPSWLTANVREVLRRLAAEPEFAGKVLPYMDDLLLIVRDGDQIHTQQRLLVRRCEADGFPIAISKEVWCTQPEHATILGVHWHGGQRDTMGVSFKCPTTTPSTRRELLSVTNALYDPLGLMIEWDMAGRMLMRMASAFDWDTHLPSDLLVKAHEY</sequence>
<dbReference type="SUPFAM" id="SSF56672">
    <property type="entry name" value="DNA/RNA polymerases"/>
    <property type="match status" value="1"/>
</dbReference>
<keyword evidence="1" id="KW-0479">Metal-binding</keyword>
<dbReference type="PANTHER" id="PTHR47331">
    <property type="entry name" value="PHD-TYPE DOMAIN-CONTAINING PROTEIN"/>
    <property type="match status" value="1"/>
</dbReference>
<organism evidence="4 5">
    <name type="scientific">Perkinsus chesapeaki</name>
    <name type="common">Clam parasite</name>
    <name type="synonym">Perkinsus andrewsi</name>
    <dbReference type="NCBI Taxonomy" id="330153"/>
    <lineage>
        <taxon>Eukaryota</taxon>
        <taxon>Sar</taxon>
        <taxon>Alveolata</taxon>
        <taxon>Perkinsozoa</taxon>
        <taxon>Perkinsea</taxon>
        <taxon>Perkinsida</taxon>
        <taxon>Perkinsidae</taxon>
        <taxon>Perkinsus</taxon>
    </lineage>
</organism>
<dbReference type="PANTHER" id="PTHR47331:SF1">
    <property type="entry name" value="GAG-LIKE PROTEIN"/>
    <property type="match status" value="1"/>
</dbReference>
<dbReference type="InterPro" id="IPR000477">
    <property type="entry name" value="RT_dom"/>
</dbReference>
<dbReference type="InterPro" id="IPR043128">
    <property type="entry name" value="Rev_trsase/Diguanyl_cyclase"/>
</dbReference>
<dbReference type="Pfam" id="PF00078">
    <property type="entry name" value="RVT_1"/>
    <property type="match status" value="1"/>
</dbReference>
<evidence type="ECO:0000256" key="1">
    <source>
        <dbReference type="PROSITE-ProRule" id="PRU00047"/>
    </source>
</evidence>
<evidence type="ECO:0000256" key="2">
    <source>
        <dbReference type="SAM" id="MobiDB-lite"/>
    </source>
</evidence>
<keyword evidence="1" id="KW-0863">Zinc-finger</keyword>
<keyword evidence="5" id="KW-1185">Reference proteome</keyword>
<dbReference type="OrthoDB" id="416987at2759"/>
<feature type="region of interest" description="Disordered" evidence="2">
    <location>
        <begin position="559"/>
        <end position="596"/>
    </location>
</feature>
<evidence type="ECO:0000259" key="3">
    <source>
        <dbReference type="PROSITE" id="PS50158"/>
    </source>
</evidence>
<feature type="region of interest" description="Disordered" evidence="2">
    <location>
        <begin position="103"/>
        <end position="127"/>
    </location>
</feature>
<dbReference type="SMART" id="SM00343">
    <property type="entry name" value="ZnF_C2HC"/>
    <property type="match status" value="3"/>
</dbReference>
<feature type="region of interest" description="Disordered" evidence="2">
    <location>
        <begin position="440"/>
        <end position="469"/>
    </location>
</feature>
<keyword evidence="1" id="KW-0862">Zinc</keyword>
<feature type="compositionally biased region" description="Polar residues" evidence="2">
    <location>
        <begin position="105"/>
        <end position="114"/>
    </location>
</feature>
<dbReference type="SUPFAM" id="SSF57756">
    <property type="entry name" value="Retrovirus zinc finger-like domains"/>
    <property type="match status" value="1"/>
</dbReference>
<dbReference type="AlphaFoldDB" id="A0A7J6KRS9"/>
<dbReference type="InterPro" id="IPR043502">
    <property type="entry name" value="DNA/RNA_pol_sf"/>
</dbReference>
<dbReference type="PROSITE" id="PS50158">
    <property type="entry name" value="ZF_CCHC"/>
    <property type="match status" value="1"/>
</dbReference>
<dbReference type="GO" id="GO:0006508">
    <property type="term" value="P:proteolysis"/>
    <property type="evidence" value="ECO:0007669"/>
    <property type="project" value="InterPro"/>
</dbReference>
<dbReference type="GO" id="GO:0004190">
    <property type="term" value="F:aspartic-type endopeptidase activity"/>
    <property type="evidence" value="ECO:0007669"/>
    <property type="project" value="InterPro"/>
</dbReference>
<dbReference type="EMBL" id="JAAPAO010001413">
    <property type="protein sequence ID" value="KAF4649827.1"/>
    <property type="molecule type" value="Genomic_DNA"/>
</dbReference>
<proteinExistence type="predicted"/>
<reference evidence="4 5" key="1">
    <citation type="submission" date="2020-04" db="EMBL/GenBank/DDBJ databases">
        <title>Perkinsus chesapeaki whole genome sequence.</title>
        <authorList>
            <person name="Bogema D.R."/>
        </authorList>
    </citation>
    <scope>NUCLEOTIDE SEQUENCE [LARGE SCALE GENOMIC DNA]</scope>
    <source>
        <strain evidence="4">ATCC PRA-425</strain>
    </source>
</reference>
<dbReference type="Gene3D" id="3.10.10.10">
    <property type="entry name" value="HIV Type 1 Reverse Transcriptase, subunit A, domain 1"/>
    <property type="match status" value="1"/>
</dbReference>
<dbReference type="InterPro" id="IPR001969">
    <property type="entry name" value="Aspartic_peptidase_AS"/>
</dbReference>
<dbReference type="GO" id="GO:0003676">
    <property type="term" value="F:nucleic acid binding"/>
    <property type="evidence" value="ECO:0007669"/>
    <property type="project" value="InterPro"/>
</dbReference>
<accession>A0A7J6KRS9</accession>
<dbReference type="InterPro" id="IPR001878">
    <property type="entry name" value="Znf_CCHC"/>
</dbReference>
<evidence type="ECO:0000313" key="5">
    <source>
        <dbReference type="Proteomes" id="UP000591131"/>
    </source>
</evidence>
<feature type="non-terminal residue" evidence="4">
    <location>
        <position position="1"/>
    </location>
</feature>
<feature type="domain" description="CCHC-type" evidence="3">
    <location>
        <begin position="509"/>
        <end position="525"/>
    </location>
</feature>
<dbReference type="PROSITE" id="PS00141">
    <property type="entry name" value="ASP_PROTEASE"/>
    <property type="match status" value="1"/>
</dbReference>
<feature type="non-terminal residue" evidence="4">
    <location>
        <position position="1111"/>
    </location>
</feature>
<protein>
    <recommendedName>
        <fullName evidence="3">CCHC-type domain-containing protein</fullName>
    </recommendedName>
</protein>
<dbReference type="Gene3D" id="3.30.70.270">
    <property type="match status" value="1"/>
</dbReference>
<dbReference type="GO" id="GO:0008270">
    <property type="term" value="F:zinc ion binding"/>
    <property type="evidence" value="ECO:0007669"/>
    <property type="project" value="UniProtKB-KW"/>
</dbReference>
<comment type="caution">
    <text evidence="4">The sequence shown here is derived from an EMBL/GenBank/DDBJ whole genome shotgun (WGS) entry which is preliminary data.</text>
</comment>
<gene>
    <name evidence="4" type="ORF">FOL47_001704</name>
</gene>